<name>A0A8J6ASS6_9EUKA</name>
<organism evidence="1 2">
    <name type="scientific">Carpediemonas membranifera</name>
    <dbReference type="NCBI Taxonomy" id="201153"/>
    <lineage>
        <taxon>Eukaryota</taxon>
        <taxon>Metamonada</taxon>
        <taxon>Carpediemonas-like organisms</taxon>
        <taxon>Carpediemonas</taxon>
    </lineage>
</organism>
<dbReference type="AlphaFoldDB" id="A0A8J6ASS6"/>
<dbReference type="Proteomes" id="UP000717585">
    <property type="component" value="Unassembled WGS sequence"/>
</dbReference>
<evidence type="ECO:0000313" key="2">
    <source>
        <dbReference type="Proteomes" id="UP000717585"/>
    </source>
</evidence>
<reference evidence="1" key="1">
    <citation type="submission" date="2021-05" db="EMBL/GenBank/DDBJ databases">
        <title>A free-living protist that lacks canonical eukaryotic 1 DNA replication and segregation systems.</title>
        <authorList>
            <person name="Salas-Leiva D.E."/>
            <person name="Tromer E.C."/>
            <person name="Curtis B.A."/>
            <person name="Jerlstrom-Hultqvist J."/>
            <person name="Kolisko M."/>
            <person name="Yi Z."/>
            <person name="Salas-Leiva J.S."/>
            <person name="Gallot-Lavallee L."/>
            <person name="Kops G.J.P.L."/>
            <person name="Archibald J.M."/>
            <person name="Simpson A.G.B."/>
            <person name="Roger A.J."/>
        </authorList>
    </citation>
    <scope>NUCLEOTIDE SEQUENCE</scope>
    <source>
        <strain evidence="1">BICM</strain>
    </source>
</reference>
<evidence type="ECO:0000313" key="1">
    <source>
        <dbReference type="EMBL" id="KAG9393178.1"/>
    </source>
</evidence>
<evidence type="ECO:0008006" key="3">
    <source>
        <dbReference type="Google" id="ProtNLM"/>
    </source>
</evidence>
<dbReference type="SUPFAM" id="SSF52540">
    <property type="entry name" value="P-loop containing nucleoside triphosphate hydrolases"/>
    <property type="match status" value="1"/>
</dbReference>
<dbReference type="InterPro" id="IPR027417">
    <property type="entry name" value="P-loop_NTPase"/>
</dbReference>
<sequence length="170" mass="18458">MLVFIWGPTSSGKSTIAKELVSVANSCIIAQDDFYYTDDARFSLIGEYQNWDAQNVFNYAALDQYISESLEQFTLVVVEGMCFPAHTIHRPDVSVKLTAPLATLQKRRFARDSWIAANTGYWAVCAAPFVAEVDALVGPPGTVVVDATGSVDAVLGHVYRLMGPAMSASV</sequence>
<proteinExistence type="predicted"/>
<dbReference type="Gene3D" id="3.40.50.300">
    <property type="entry name" value="P-loop containing nucleotide triphosphate hydrolases"/>
    <property type="match status" value="1"/>
</dbReference>
<protein>
    <recommendedName>
        <fullName evidence="3">Phosphoribulokinase/uridine kinase domain-containing protein</fullName>
    </recommendedName>
</protein>
<dbReference type="OrthoDB" id="10041966at2759"/>
<comment type="caution">
    <text evidence="1">The sequence shown here is derived from an EMBL/GenBank/DDBJ whole genome shotgun (WGS) entry which is preliminary data.</text>
</comment>
<accession>A0A8J6ASS6</accession>
<dbReference type="EMBL" id="JAHDYR010000025">
    <property type="protein sequence ID" value="KAG9393178.1"/>
    <property type="molecule type" value="Genomic_DNA"/>
</dbReference>
<keyword evidence="2" id="KW-1185">Reference proteome</keyword>
<gene>
    <name evidence="1" type="ORF">J8273_3307</name>
</gene>